<organism evidence="1 2">
    <name type="scientific">Parahaliea mediterranea</name>
    <dbReference type="NCBI Taxonomy" id="651086"/>
    <lineage>
        <taxon>Bacteria</taxon>
        <taxon>Pseudomonadati</taxon>
        <taxon>Pseudomonadota</taxon>
        <taxon>Gammaproteobacteria</taxon>
        <taxon>Cellvibrionales</taxon>
        <taxon>Halieaceae</taxon>
        <taxon>Parahaliea</taxon>
    </lineage>
</organism>
<evidence type="ECO:0000313" key="1">
    <source>
        <dbReference type="EMBL" id="MBN7797334.1"/>
    </source>
</evidence>
<reference evidence="1" key="1">
    <citation type="submission" date="2021-02" db="EMBL/GenBank/DDBJ databases">
        <title>PHA producing bacteria isolated from coastal sediment in Guangdong, Shenzhen.</title>
        <authorList>
            <person name="Zheng W."/>
            <person name="Yu S."/>
            <person name="Huang Y."/>
        </authorList>
    </citation>
    <scope>NUCLEOTIDE SEQUENCE</scope>
    <source>
        <strain evidence="1">TN14-10</strain>
    </source>
</reference>
<dbReference type="AlphaFoldDB" id="A0A939DFY9"/>
<dbReference type="RefSeq" id="WP_206560785.1">
    <property type="nucleotide sequence ID" value="NZ_JAFKCZ010000008.1"/>
</dbReference>
<sequence>MSLNEQERAVRAVIQSYVDACQGGDVMALRELFHADASMSGYLGDNAIAGTPEPFFDAVAQNPAPADAGLRYEATIESVSVNGRVGTAELHEQGYLGMNFVNHFHLMLADGQWYITAKLFDSEPVGAR</sequence>
<dbReference type="SUPFAM" id="SSF54427">
    <property type="entry name" value="NTF2-like"/>
    <property type="match status" value="1"/>
</dbReference>
<dbReference type="EMBL" id="JAFKCZ010000008">
    <property type="protein sequence ID" value="MBN7797334.1"/>
    <property type="molecule type" value="Genomic_DNA"/>
</dbReference>
<dbReference type="Gene3D" id="3.10.450.50">
    <property type="match status" value="1"/>
</dbReference>
<dbReference type="Pfam" id="PF12893">
    <property type="entry name" value="Lumazine_bd_2"/>
    <property type="match status" value="1"/>
</dbReference>
<evidence type="ECO:0000313" key="2">
    <source>
        <dbReference type="Proteomes" id="UP000664303"/>
    </source>
</evidence>
<protein>
    <submittedName>
        <fullName evidence="1">Nuclear transport factor 2 family protein</fullName>
    </submittedName>
</protein>
<name>A0A939DFY9_9GAMM</name>
<dbReference type="InterPro" id="IPR039437">
    <property type="entry name" value="FrzH/put_lumazine-bd"/>
</dbReference>
<keyword evidence="2" id="KW-1185">Reference proteome</keyword>
<comment type="caution">
    <text evidence="1">The sequence shown here is derived from an EMBL/GenBank/DDBJ whole genome shotgun (WGS) entry which is preliminary data.</text>
</comment>
<dbReference type="InterPro" id="IPR032710">
    <property type="entry name" value="NTF2-like_dom_sf"/>
</dbReference>
<gene>
    <name evidence="1" type="ORF">JYP50_12070</name>
</gene>
<proteinExistence type="predicted"/>
<accession>A0A939DFY9</accession>
<dbReference type="Proteomes" id="UP000664303">
    <property type="component" value="Unassembled WGS sequence"/>
</dbReference>